<organism evidence="1">
    <name type="scientific">Arundo donax</name>
    <name type="common">Giant reed</name>
    <name type="synonym">Donax arundinaceus</name>
    <dbReference type="NCBI Taxonomy" id="35708"/>
    <lineage>
        <taxon>Eukaryota</taxon>
        <taxon>Viridiplantae</taxon>
        <taxon>Streptophyta</taxon>
        <taxon>Embryophyta</taxon>
        <taxon>Tracheophyta</taxon>
        <taxon>Spermatophyta</taxon>
        <taxon>Magnoliopsida</taxon>
        <taxon>Liliopsida</taxon>
        <taxon>Poales</taxon>
        <taxon>Poaceae</taxon>
        <taxon>PACMAD clade</taxon>
        <taxon>Arundinoideae</taxon>
        <taxon>Arundineae</taxon>
        <taxon>Arundo</taxon>
    </lineage>
</organism>
<dbReference type="EMBL" id="GBRH01277414">
    <property type="protein sequence ID" value="JAD20481.1"/>
    <property type="molecule type" value="Transcribed_RNA"/>
</dbReference>
<dbReference type="AlphaFoldDB" id="A0A0A8Y2R1"/>
<name>A0A0A8Y2R1_ARUDO</name>
<reference evidence="1" key="1">
    <citation type="submission" date="2014-09" db="EMBL/GenBank/DDBJ databases">
        <authorList>
            <person name="Magalhaes I.L.F."/>
            <person name="Oliveira U."/>
            <person name="Santos F.R."/>
            <person name="Vidigal T.H.D.A."/>
            <person name="Brescovit A.D."/>
            <person name="Santos A.J."/>
        </authorList>
    </citation>
    <scope>NUCLEOTIDE SEQUENCE</scope>
    <source>
        <tissue evidence="1">Shoot tissue taken approximately 20 cm above the soil surface</tissue>
    </source>
</reference>
<accession>A0A0A8Y2R1</accession>
<reference evidence="1" key="2">
    <citation type="journal article" date="2015" name="Data Brief">
        <title>Shoot transcriptome of the giant reed, Arundo donax.</title>
        <authorList>
            <person name="Barrero R.A."/>
            <person name="Guerrero F.D."/>
            <person name="Moolhuijzen P."/>
            <person name="Goolsby J.A."/>
            <person name="Tidwell J."/>
            <person name="Bellgard S.E."/>
            <person name="Bellgard M.I."/>
        </authorList>
    </citation>
    <scope>NUCLEOTIDE SEQUENCE</scope>
    <source>
        <tissue evidence="1">Shoot tissue taken approximately 20 cm above the soil surface</tissue>
    </source>
</reference>
<proteinExistence type="predicted"/>
<evidence type="ECO:0000313" key="1">
    <source>
        <dbReference type="EMBL" id="JAD20481.1"/>
    </source>
</evidence>
<sequence>MSKACNICPIVPSGSEECGRYPDFSLQCPGFCVPLDGLGGCATLQV</sequence>
<protein>
    <submittedName>
        <fullName evidence="1">Uncharacterized protein</fullName>
    </submittedName>
</protein>